<evidence type="ECO:0000313" key="9">
    <source>
        <dbReference type="Proteomes" id="UP000316095"/>
    </source>
</evidence>
<dbReference type="GO" id="GO:0004065">
    <property type="term" value="F:arylsulfatase activity"/>
    <property type="evidence" value="ECO:0007669"/>
    <property type="project" value="UniProtKB-EC"/>
</dbReference>
<proteinExistence type="inferred from homology"/>
<dbReference type="InterPro" id="IPR017850">
    <property type="entry name" value="Alkaline_phosphatase_core_sf"/>
</dbReference>
<keyword evidence="4" id="KW-0732">Signal</keyword>
<keyword evidence="3" id="KW-0479">Metal-binding</keyword>
<dbReference type="RefSeq" id="WP_242631226.1">
    <property type="nucleotide sequence ID" value="NZ_SJPG01000001.1"/>
</dbReference>
<dbReference type="Gene3D" id="3.40.720.10">
    <property type="entry name" value="Alkaline Phosphatase, subunit A"/>
    <property type="match status" value="1"/>
</dbReference>
<reference evidence="8 9" key="1">
    <citation type="submission" date="2019-02" db="EMBL/GenBank/DDBJ databases">
        <title>Deep-cultivation of Planctomycetes and their phenomic and genomic characterization uncovers novel biology.</title>
        <authorList>
            <person name="Wiegand S."/>
            <person name="Jogler M."/>
            <person name="Boedeker C."/>
            <person name="Pinto D."/>
            <person name="Vollmers J."/>
            <person name="Rivas-Marin E."/>
            <person name="Kohn T."/>
            <person name="Peeters S.H."/>
            <person name="Heuer A."/>
            <person name="Rast P."/>
            <person name="Oberbeckmann S."/>
            <person name="Bunk B."/>
            <person name="Jeske O."/>
            <person name="Meyerdierks A."/>
            <person name="Storesund J.E."/>
            <person name="Kallscheuer N."/>
            <person name="Luecker S."/>
            <person name="Lage O.M."/>
            <person name="Pohl T."/>
            <person name="Merkel B.J."/>
            <person name="Hornburger P."/>
            <person name="Mueller R.-W."/>
            <person name="Bruemmer F."/>
            <person name="Labrenz M."/>
            <person name="Spormann A.M."/>
            <person name="Op Den Camp H."/>
            <person name="Overmann J."/>
            <person name="Amann R."/>
            <person name="Jetten M.S.M."/>
            <person name="Mascher T."/>
            <person name="Medema M.H."/>
            <person name="Devos D.P."/>
            <person name="Kaster A.-K."/>
            <person name="Ovreas L."/>
            <person name="Rohde M."/>
            <person name="Galperin M.Y."/>
            <person name="Jogler C."/>
        </authorList>
    </citation>
    <scope>NUCLEOTIDE SEQUENCE [LARGE SCALE GENOMIC DNA]</scope>
    <source>
        <strain evidence="8 9">Pan54</strain>
    </source>
</reference>
<gene>
    <name evidence="8" type="primary">atsA_14</name>
    <name evidence="8" type="ORF">Pan54_11600</name>
</gene>
<keyword evidence="9" id="KW-1185">Reference proteome</keyword>
<dbReference type="GO" id="GO:0046872">
    <property type="term" value="F:metal ion binding"/>
    <property type="evidence" value="ECO:0007669"/>
    <property type="project" value="UniProtKB-KW"/>
</dbReference>
<evidence type="ECO:0000256" key="1">
    <source>
        <dbReference type="ARBA" id="ARBA00001913"/>
    </source>
</evidence>
<protein>
    <submittedName>
        <fullName evidence="8">Arylsulfatase</fullName>
        <ecNumber evidence="8">3.1.6.1</ecNumber>
    </submittedName>
</protein>
<dbReference type="EC" id="3.1.6.1" evidence="8"/>
<evidence type="ECO:0000313" key="8">
    <source>
        <dbReference type="EMBL" id="TWT60446.1"/>
    </source>
</evidence>
<evidence type="ECO:0000256" key="4">
    <source>
        <dbReference type="ARBA" id="ARBA00022729"/>
    </source>
</evidence>
<organism evidence="8 9">
    <name type="scientific">Rubinisphaera italica</name>
    <dbReference type="NCBI Taxonomy" id="2527969"/>
    <lineage>
        <taxon>Bacteria</taxon>
        <taxon>Pseudomonadati</taxon>
        <taxon>Planctomycetota</taxon>
        <taxon>Planctomycetia</taxon>
        <taxon>Planctomycetales</taxon>
        <taxon>Planctomycetaceae</taxon>
        <taxon>Rubinisphaera</taxon>
    </lineage>
</organism>
<accession>A0A5C5XBP4</accession>
<dbReference type="EMBL" id="SJPG01000001">
    <property type="protein sequence ID" value="TWT60446.1"/>
    <property type="molecule type" value="Genomic_DNA"/>
</dbReference>
<dbReference type="InterPro" id="IPR050738">
    <property type="entry name" value="Sulfatase"/>
</dbReference>
<evidence type="ECO:0000259" key="7">
    <source>
        <dbReference type="Pfam" id="PF00884"/>
    </source>
</evidence>
<evidence type="ECO:0000256" key="2">
    <source>
        <dbReference type="ARBA" id="ARBA00008779"/>
    </source>
</evidence>
<comment type="cofactor">
    <cofactor evidence="1">
        <name>Ca(2+)</name>
        <dbReference type="ChEBI" id="CHEBI:29108"/>
    </cofactor>
</comment>
<evidence type="ECO:0000256" key="6">
    <source>
        <dbReference type="ARBA" id="ARBA00022837"/>
    </source>
</evidence>
<comment type="similarity">
    <text evidence="2">Belongs to the sulfatase family.</text>
</comment>
<feature type="domain" description="Sulfatase N-terminal" evidence="7">
    <location>
        <begin position="35"/>
        <end position="355"/>
    </location>
</feature>
<dbReference type="CDD" id="cd16144">
    <property type="entry name" value="ARS_like"/>
    <property type="match status" value="1"/>
</dbReference>
<dbReference type="Proteomes" id="UP000316095">
    <property type="component" value="Unassembled WGS sequence"/>
</dbReference>
<dbReference type="Pfam" id="PF00884">
    <property type="entry name" value="Sulfatase"/>
    <property type="match status" value="1"/>
</dbReference>
<dbReference type="InterPro" id="IPR000917">
    <property type="entry name" value="Sulfatase_N"/>
</dbReference>
<keyword evidence="5 8" id="KW-0378">Hydrolase</keyword>
<dbReference type="PANTHER" id="PTHR42693:SF42">
    <property type="entry name" value="ARYLSULFATASE G"/>
    <property type="match status" value="1"/>
</dbReference>
<evidence type="ECO:0000256" key="3">
    <source>
        <dbReference type="ARBA" id="ARBA00022723"/>
    </source>
</evidence>
<dbReference type="SUPFAM" id="SSF53649">
    <property type="entry name" value="Alkaline phosphatase-like"/>
    <property type="match status" value="1"/>
</dbReference>
<dbReference type="Gene3D" id="3.30.1120.10">
    <property type="match status" value="1"/>
</dbReference>
<name>A0A5C5XBP4_9PLAN</name>
<evidence type="ECO:0000256" key="5">
    <source>
        <dbReference type="ARBA" id="ARBA00022801"/>
    </source>
</evidence>
<dbReference type="PANTHER" id="PTHR42693">
    <property type="entry name" value="ARYLSULFATASE FAMILY MEMBER"/>
    <property type="match status" value="1"/>
</dbReference>
<sequence>MSLIKTMICRVVLILLTQVTVPLAGIICLAGEEPPNIVFILVDDLSWSDLGCYGNRIHDTPNIDRLAREGMRFTQAYAPAPICSASRAAIMTGKFPARLHFEFVTKNSAGQQDLSVPLQSPPFTLNLPLDEQTIAEVLSAVGYETGFYGKWHISQHHDGYLGWSPTHGPLQQGFLTGAGDFGSHPYSYRLNNIRDQPIPTGKYPVDTLTEKAVNFINDHRDKRFFLYLSHYFVHDPIHSRCEWLVEKYRNKLAGIGPESRAPYGAMVETLDHLIGELLQSLDDARIADRTLVVFMSDNGGHPNYTTNEPYRGSKWNLYEGGIRVPFIVRWPGEVTPDTTCDDVVHGCDLLPTFAEVSNRKAPSGTLDGVSLLPLLHNPQSVLNREQPLVWHFPYYHPEKKFAQSPAEIGVGDFLTSQTRPHAAIRKGHYKLLHFFEDDRVELYNLMKDPSEARNLDRKEPVKSRELKHQLSDALLKLDARLPTKRVIAE</sequence>
<dbReference type="AlphaFoldDB" id="A0A5C5XBP4"/>
<keyword evidence="6" id="KW-0106">Calcium</keyword>
<comment type="caution">
    <text evidence="8">The sequence shown here is derived from an EMBL/GenBank/DDBJ whole genome shotgun (WGS) entry which is preliminary data.</text>
</comment>